<dbReference type="GO" id="GO:0016075">
    <property type="term" value="P:rRNA catabolic process"/>
    <property type="evidence" value="ECO:0007669"/>
    <property type="project" value="TreeGrafter"/>
</dbReference>
<reference evidence="3 4" key="1">
    <citation type="journal article" date="2015" name="Genome Announc.">
        <title>Expanding the biotechnology potential of lactobacilli through comparative genomics of 213 strains and associated genera.</title>
        <authorList>
            <person name="Sun Z."/>
            <person name="Harris H.M."/>
            <person name="McCann A."/>
            <person name="Guo C."/>
            <person name="Argimon S."/>
            <person name="Zhang W."/>
            <person name="Yang X."/>
            <person name="Jeffery I.B."/>
            <person name="Cooney J.C."/>
            <person name="Kagawa T.F."/>
            <person name="Liu W."/>
            <person name="Song Y."/>
            <person name="Salvetti E."/>
            <person name="Wrobel A."/>
            <person name="Rasinkangas P."/>
            <person name="Parkhill J."/>
            <person name="Rea M.C."/>
            <person name="O'Sullivan O."/>
            <person name="Ritari J."/>
            <person name="Douillard F.P."/>
            <person name="Paul Ross R."/>
            <person name="Yang R."/>
            <person name="Briner A.E."/>
            <person name="Felis G.E."/>
            <person name="de Vos W.M."/>
            <person name="Barrangou R."/>
            <person name="Klaenhammer T.R."/>
            <person name="Caufield P.W."/>
            <person name="Cui Y."/>
            <person name="Zhang H."/>
            <person name="O'Toole P.W."/>
        </authorList>
    </citation>
    <scope>NUCLEOTIDE SEQUENCE [LARGE SCALE GENOMIC DNA]</scope>
    <source>
        <strain evidence="3 4">DSM 19906</strain>
    </source>
</reference>
<dbReference type="Proteomes" id="UP000051439">
    <property type="component" value="Unassembled WGS sequence"/>
</dbReference>
<gene>
    <name evidence="3" type="ORF">FC98_GL000920</name>
</gene>
<comment type="caution">
    <text evidence="3">The sequence shown here is derived from an EMBL/GenBank/DDBJ whole genome shotgun (WGS) entry which is preliminary data.</text>
</comment>
<dbReference type="Gene3D" id="2.30.30.110">
    <property type="match status" value="1"/>
</dbReference>
<sequence length="102" mass="11758">MIDFDPSVGHEIRKRRPAIVLSNQGYSRLTHLVVVCPITHAAHNTLQENHFLVEVNNDKINGFINPFQFFTYDYHSRHAEFIGILDTPAFLKVKTIINDILN</sequence>
<dbReference type="PATRIC" id="fig|1423766.4.peg.940"/>
<dbReference type="GO" id="GO:0003677">
    <property type="term" value="F:DNA binding"/>
    <property type="evidence" value="ECO:0007669"/>
    <property type="project" value="InterPro"/>
</dbReference>
<accession>A0A0R1NRS4</accession>
<proteinExistence type="inferred from homology"/>
<dbReference type="SUPFAM" id="SSF50118">
    <property type="entry name" value="Cell growth inhibitor/plasmid maintenance toxic component"/>
    <property type="match status" value="1"/>
</dbReference>
<dbReference type="AlphaFoldDB" id="A0A0R1NRS4"/>
<dbReference type="Pfam" id="PF02452">
    <property type="entry name" value="PemK_toxin"/>
    <property type="match status" value="1"/>
</dbReference>
<keyword evidence="4" id="KW-1185">Reference proteome</keyword>
<dbReference type="PANTHER" id="PTHR33988:SF3">
    <property type="entry name" value="ENDORIBONUCLEASE TOXIN CHPB-RELATED"/>
    <property type="match status" value="1"/>
</dbReference>
<dbReference type="InterPro" id="IPR003477">
    <property type="entry name" value="PemK-like"/>
</dbReference>
<evidence type="ECO:0000313" key="4">
    <source>
        <dbReference type="Proteomes" id="UP000051439"/>
    </source>
</evidence>
<keyword evidence="2" id="KW-1277">Toxin-antitoxin system</keyword>
<evidence type="ECO:0000256" key="1">
    <source>
        <dbReference type="ARBA" id="ARBA00007521"/>
    </source>
</evidence>
<evidence type="ECO:0000313" key="3">
    <source>
        <dbReference type="EMBL" id="KRL20980.1"/>
    </source>
</evidence>
<evidence type="ECO:0000256" key="2">
    <source>
        <dbReference type="ARBA" id="ARBA00022649"/>
    </source>
</evidence>
<dbReference type="InterPro" id="IPR011067">
    <property type="entry name" value="Plasmid_toxin/cell-grow_inhib"/>
</dbReference>
<organism evidence="3 4">
    <name type="scientific">Lentilactobacillus kisonensis DSM 19906 = JCM 15041</name>
    <dbReference type="NCBI Taxonomy" id="1423766"/>
    <lineage>
        <taxon>Bacteria</taxon>
        <taxon>Bacillati</taxon>
        <taxon>Bacillota</taxon>
        <taxon>Bacilli</taxon>
        <taxon>Lactobacillales</taxon>
        <taxon>Lactobacillaceae</taxon>
        <taxon>Lentilactobacillus</taxon>
    </lineage>
</organism>
<comment type="similarity">
    <text evidence="1">Belongs to the PemK/MazF family.</text>
</comment>
<dbReference type="GO" id="GO:0004521">
    <property type="term" value="F:RNA endonuclease activity"/>
    <property type="evidence" value="ECO:0007669"/>
    <property type="project" value="TreeGrafter"/>
</dbReference>
<dbReference type="PANTHER" id="PTHR33988">
    <property type="entry name" value="ENDORIBONUCLEASE MAZF-RELATED"/>
    <property type="match status" value="1"/>
</dbReference>
<protein>
    <submittedName>
        <fullName evidence="3">PemK family protein</fullName>
    </submittedName>
</protein>
<name>A0A0R1NRS4_9LACO</name>
<dbReference type="EMBL" id="AZEB01000018">
    <property type="protein sequence ID" value="KRL20980.1"/>
    <property type="molecule type" value="Genomic_DNA"/>
</dbReference>
<dbReference type="GO" id="GO:0006402">
    <property type="term" value="P:mRNA catabolic process"/>
    <property type="evidence" value="ECO:0007669"/>
    <property type="project" value="TreeGrafter"/>
</dbReference>